<feature type="region of interest" description="Disordered" evidence="1">
    <location>
        <begin position="416"/>
        <end position="469"/>
    </location>
</feature>
<feature type="domain" description="DUF4099" evidence="3">
    <location>
        <begin position="131"/>
        <end position="212"/>
    </location>
</feature>
<dbReference type="Pfam" id="PF13351">
    <property type="entry name" value="DUF4099"/>
    <property type="match status" value="1"/>
</dbReference>
<reference evidence="4 5" key="1">
    <citation type="submission" date="2014-08" db="EMBL/GenBank/DDBJ databases">
        <title>Porphyromonas gulae strain:COT-052_OH3439 Genome sequencing.</title>
        <authorList>
            <person name="Wallis C."/>
            <person name="Deusch O."/>
            <person name="O'Flynn C."/>
            <person name="Davis I."/>
            <person name="Jospin G."/>
            <person name="Darling A.E."/>
            <person name="Coil D.A."/>
            <person name="Alexiev A."/>
            <person name="Horsfall A."/>
            <person name="Kirkwood N."/>
            <person name="Harris S."/>
            <person name="Eisen J.A."/>
        </authorList>
    </citation>
    <scope>NUCLEOTIDE SEQUENCE [LARGE SCALE GENOMIC DNA]</scope>
    <source>
        <strain evidence="5">COT-052 OH3439</strain>
    </source>
</reference>
<dbReference type="InterPro" id="IPR025222">
    <property type="entry name" value="DUF3945"/>
</dbReference>
<feature type="compositionally biased region" description="Basic and acidic residues" evidence="1">
    <location>
        <begin position="446"/>
        <end position="461"/>
    </location>
</feature>
<evidence type="ECO:0000259" key="3">
    <source>
        <dbReference type="Pfam" id="PF13351"/>
    </source>
</evidence>
<dbReference type="InterPro" id="IPR025343">
    <property type="entry name" value="DUF4099"/>
</dbReference>
<evidence type="ECO:0008006" key="6">
    <source>
        <dbReference type="Google" id="ProtNLM"/>
    </source>
</evidence>
<sequence length="469" mass="53474">MENNADSYVLVLEDRSRVQSPTEAGHLSVVSSMDEAGRVKTVEPTEANQTAFMKFKKNDSVLKNFLSNLVKQFKDPTHFGVYRLVSDRAVESVAELRNMLSGREEPQNKAMLESIRMNLDEFAPAQKVPAIDESKVDWKELERLGLSRDRLEQSGDLNKLLNWQKTGLIGISVPFGETSIYTEARIALRRSEDGSLGLAIHSIRKEPQLDFPYMGYRFSEDEKATLLHSGNLGKQVELTPKNGEPFKGYVSIDPLTNELVALRADRVIIPQEIKSVLLTEQQHRDLTEGKPVKVEGMLSRGGKPFDATLQVNAEKRGIEFIFNDNLSFKERRQLSQKPQTDSPYGVPATLCKYQLTEKQQKALSEGRTLYLRNMVDKEGEIFSAYVRYDKEQQRPRFYRYNPDKKQEQVEAVAEGHKTQVAVNNEGKTNEATRRVKEPLKSGQVRPTEKQQAKQESEEQKQPRKRGRKI</sequence>
<feature type="compositionally biased region" description="Basic and acidic residues" evidence="1">
    <location>
        <begin position="427"/>
        <end position="439"/>
    </location>
</feature>
<evidence type="ECO:0000259" key="2">
    <source>
        <dbReference type="Pfam" id="PF13101"/>
    </source>
</evidence>
<dbReference type="AlphaFoldDB" id="A0A0A2FP36"/>
<gene>
    <name evidence="4" type="ORF">HR15_01980</name>
</gene>
<dbReference type="EMBL" id="JRAK01000036">
    <property type="protein sequence ID" value="KGN92788.1"/>
    <property type="molecule type" value="Genomic_DNA"/>
</dbReference>
<keyword evidence="5" id="KW-1185">Reference proteome</keyword>
<dbReference type="Pfam" id="PF13101">
    <property type="entry name" value="DUF3945"/>
    <property type="match status" value="2"/>
</dbReference>
<comment type="caution">
    <text evidence="4">The sequence shown here is derived from an EMBL/GenBank/DDBJ whole genome shotgun (WGS) entry which is preliminary data.</text>
</comment>
<feature type="domain" description="DUF3945" evidence="2">
    <location>
        <begin position="347"/>
        <end position="398"/>
    </location>
</feature>
<accession>A0A0A2FP36</accession>
<evidence type="ECO:0000256" key="1">
    <source>
        <dbReference type="SAM" id="MobiDB-lite"/>
    </source>
</evidence>
<organism evidence="4 5">
    <name type="scientific">Porphyromonas gulae</name>
    <dbReference type="NCBI Taxonomy" id="111105"/>
    <lineage>
        <taxon>Bacteria</taxon>
        <taxon>Pseudomonadati</taxon>
        <taxon>Bacteroidota</taxon>
        <taxon>Bacteroidia</taxon>
        <taxon>Bacteroidales</taxon>
        <taxon>Porphyromonadaceae</taxon>
        <taxon>Porphyromonas</taxon>
    </lineage>
</organism>
<dbReference type="Proteomes" id="UP000030146">
    <property type="component" value="Unassembled WGS sequence"/>
</dbReference>
<proteinExistence type="predicted"/>
<feature type="domain" description="DUF3945" evidence="2">
    <location>
        <begin position="270"/>
        <end position="323"/>
    </location>
</feature>
<protein>
    <recommendedName>
        <fullName evidence="6">DUF3945 domain-containing protein</fullName>
    </recommendedName>
</protein>
<evidence type="ECO:0000313" key="4">
    <source>
        <dbReference type="EMBL" id="KGN92788.1"/>
    </source>
</evidence>
<dbReference type="RefSeq" id="WP_039423451.1">
    <property type="nucleotide sequence ID" value="NZ_JRAK01000036.1"/>
</dbReference>
<evidence type="ECO:0000313" key="5">
    <source>
        <dbReference type="Proteomes" id="UP000030146"/>
    </source>
</evidence>
<name>A0A0A2FP36_9PORP</name>